<dbReference type="InterPro" id="IPR001604">
    <property type="entry name" value="Endo_G_ENPP1-like_dom"/>
</dbReference>
<feature type="domain" description="DNA/RNA non-specific endonuclease/pyrophosphatase/phosphodiesterase" evidence="14">
    <location>
        <begin position="94"/>
        <end position="350"/>
    </location>
</feature>
<evidence type="ECO:0000256" key="12">
    <source>
        <dbReference type="SAM" id="SignalP"/>
    </source>
</evidence>
<evidence type="ECO:0000256" key="9">
    <source>
        <dbReference type="PIRSR" id="PIRSR640255-2"/>
    </source>
</evidence>
<dbReference type="CDD" id="cd00091">
    <property type="entry name" value="NUC"/>
    <property type="match status" value="1"/>
</dbReference>
<evidence type="ECO:0000256" key="11">
    <source>
        <dbReference type="SAM" id="MobiDB-lite"/>
    </source>
</evidence>
<evidence type="ECO:0000256" key="4">
    <source>
        <dbReference type="ARBA" id="ARBA00022723"/>
    </source>
</evidence>
<dbReference type="InterPro" id="IPR018524">
    <property type="entry name" value="DNA/RNA_endonuclease_AS"/>
</dbReference>
<dbReference type="GO" id="GO:0046872">
    <property type="term" value="F:metal ion binding"/>
    <property type="evidence" value="ECO:0007669"/>
    <property type="project" value="UniProtKB-KW"/>
</dbReference>
<dbReference type="OrthoDB" id="5418055at2759"/>
<dbReference type="EC" id="3.1.30.-" evidence="10"/>
<dbReference type="GO" id="GO:0004521">
    <property type="term" value="F:RNA endonuclease activity"/>
    <property type="evidence" value="ECO:0007669"/>
    <property type="project" value="TreeGrafter"/>
</dbReference>
<keyword evidence="5 10" id="KW-0255">Endonuclease</keyword>
<reference evidence="16" key="1">
    <citation type="submission" date="2015-02" db="EMBL/GenBank/DDBJ databases">
        <authorList>
            <person name="Gon?alves P."/>
        </authorList>
    </citation>
    <scope>NUCLEOTIDE SEQUENCE [LARGE SCALE GENOMIC DNA]</scope>
</reference>
<dbReference type="SMART" id="SM00892">
    <property type="entry name" value="Endonuclease_NS"/>
    <property type="match status" value="1"/>
</dbReference>
<evidence type="ECO:0000313" key="16">
    <source>
        <dbReference type="Proteomes" id="UP000243876"/>
    </source>
</evidence>
<feature type="non-terminal residue" evidence="15">
    <location>
        <position position="1"/>
    </location>
</feature>
<dbReference type="AlphaFoldDB" id="A0A0D6ELD8"/>
<dbReference type="PANTHER" id="PTHR13966:SF5">
    <property type="entry name" value="ENDONUCLEASE G, MITOCHONDRIAL"/>
    <property type="match status" value="1"/>
</dbReference>
<keyword evidence="16" id="KW-1185">Reference proteome</keyword>
<dbReference type="PANTHER" id="PTHR13966">
    <property type="entry name" value="ENDONUCLEASE RELATED"/>
    <property type="match status" value="1"/>
</dbReference>
<feature type="active site" description="Proton acceptor" evidence="8">
    <location>
        <position position="180"/>
    </location>
</feature>
<keyword evidence="4 9" id="KW-0479">Metal-binding</keyword>
<keyword evidence="6 10" id="KW-0378">Hydrolase</keyword>
<evidence type="ECO:0000256" key="10">
    <source>
        <dbReference type="RuleBase" id="RU366055"/>
    </source>
</evidence>
<protein>
    <recommendedName>
        <fullName evidence="10">Endonuclease</fullName>
        <ecNumber evidence="10">3.1.30.-</ecNumber>
    </recommendedName>
</protein>
<dbReference type="InterPro" id="IPR040255">
    <property type="entry name" value="Non-specific_endonuclease"/>
</dbReference>
<proteinExistence type="inferred from homology"/>
<dbReference type="SMART" id="SM00477">
    <property type="entry name" value="NUC"/>
    <property type="match status" value="1"/>
</dbReference>
<feature type="signal peptide" evidence="12">
    <location>
        <begin position="1"/>
        <end position="19"/>
    </location>
</feature>
<dbReference type="InterPro" id="IPR044929">
    <property type="entry name" value="DNA/RNA_non-sp_Endonuclease_sf"/>
</dbReference>
<dbReference type="GO" id="GO:0005634">
    <property type="term" value="C:nucleus"/>
    <property type="evidence" value="ECO:0007669"/>
    <property type="project" value="TreeGrafter"/>
</dbReference>
<evidence type="ECO:0000256" key="1">
    <source>
        <dbReference type="ARBA" id="ARBA00001946"/>
    </source>
</evidence>
<comment type="similarity">
    <text evidence="2 10">Belongs to the DNA/RNA non-specific endonuclease family.</text>
</comment>
<evidence type="ECO:0000256" key="7">
    <source>
        <dbReference type="ARBA" id="ARBA00022842"/>
    </source>
</evidence>
<name>A0A0D6ELD8_SPOSA</name>
<organism evidence="15 16">
    <name type="scientific">Sporidiobolus salmonicolor</name>
    <name type="common">Yeast-like fungus</name>
    <name type="synonym">Sporobolomyces salmonicolor</name>
    <dbReference type="NCBI Taxonomy" id="5005"/>
    <lineage>
        <taxon>Eukaryota</taxon>
        <taxon>Fungi</taxon>
        <taxon>Dikarya</taxon>
        <taxon>Basidiomycota</taxon>
        <taxon>Pucciniomycotina</taxon>
        <taxon>Microbotryomycetes</taxon>
        <taxon>Sporidiobolales</taxon>
        <taxon>Sporidiobolaceae</taxon>
        <taxon>Sporobolomyces</taxon>
    </lineage>
</organism>
<keyword evidence="7" id="KW-0460">Magnesium</keyword>
<evidence type="ECO:0000259" key="14">
    <source>
        <dbReference type="SMART" id="SM00892"/>
    </source>
</evidence>
<feature type="domain" description="ENPP1-3/EXOG-like endonuclease/phosphodiesterase" evidence="13">
    <location>
        <begin position="95"/>
        <end position="350"/>
    </location>
</feature>
<sequence>MSSSILHLSLAAASGLVLGAAGALSFSSSQKKQQSPQQQISAGPSGAAGGLPPAVGVPAKVGAVEVYHGGLTGRNVRDLVMNGGSIGPISDLLVRTAYTTAYNRALRIPAWTAEHLTADSIKGGGGDRQDARFSEDADIPEMFRGKLLDFFKSGYGEGFSIRLSGMFEGTDHVLGADRGHMVPAADAKQSQVAMQETFLLSNIAPQVGEGFNRHYWAYLEAFCRNLTKEFEDVYVFTVPLFLPKRDGRDGKWRVSYEMIAPQGGAPSIAVPTHFAKVILASRAPSLSSSLGALVPHKSSSTADHKEWVTGAFVLPNEPIPDETRLEAFVVPVEAVERSAGLNLLPNELKTASKELCKAIKCEVVVRRFDDAQKKLGGGKPKLERSRTM</sequence>
<dbReference type="SUPFAM" id="SSF54060">
    <property type="entry name" value="His-Me finger endonucleases"/>
    <property type="match status" value="1"/>
</dbReference>
<dbReference type="Gene3D" id="3.40.570.10">
    <property type="entry name" value="Extracellular Endonuclease, subunit A"/>
    <property type="match status" value="1"/>
</dbReference>
<evidence type="ECO:0000256" key="2">
    <source>
        <dbReference type="ARBA" id="ARBA00010052"/>
    </source>
</evidence>
<dbReference type="GO" id="GO:0003676">
    <property type="term" value="F:nucleic acid binding"/>
    <property type="evidence" value="ECO:0007669"/>
    <property type="project" value="InterPro"/>
</dbReference>
<keyword evidence="12" id="KW-0732">Signal</keyword>
<dbReference type="Proteomes" id="UP000243876">
    <property type="component" value="Unassembled WGS sequence"/>
</dbReference>
<feature type="binding site" evidence="9">
    <location>
        <position position="212"/>
    </location>
    <ligand>
        <name>Mg(2+)</name>
        <dbReference type="ChEBI" id="CHEBI:18420"/>
        <note>catalytic</note>
    </ligand>
</feature>
<dbReference type="InterPro" id="IPR020821">
    <property type="entry name" value="ENPP1-3/EXOG-like_nuc-like"/>
</dbReference>
<comment type="cofactor">
    <cofactor evidence="1 10">
        <name>Mg(2+)</name>
        <dbReference type="ChEBI" id="CHEBI:18420"/>
    </cofactor>
</comment>
<dbReference type="GO" id="GO:0000014">
    <property type="term" value="F:single-stranded DNA endodeoxyribonuclease activity"/>
    <property type="evidence" value="ECO:0007669"/>
    <property type="project" value="TreeGrafter"/>
</dbReference>
<feature type="chain" id="PRO_5002303388" description="Endonuclease" evidence="12">
    <location>
        <begin position="20"/>
        <end position="388"/>
    </location>
</feature>
<dbReference type="Pfam" id="PF01223">
    <property type="entry name" value="Endonuclease_NS"/>
    <property type="match status" value="1"/>
</dbReference>
<feature type="region of interest" description="Disordered" evidence="11">
    <location>
        <begin position="29"/>
        <end position="48"/>
    </location>
</feature>
<evidence type="ECO:0000256" key="3">
    <source>
        <dbReference type="ARBA" id="ARBA00022722"/>
    </source>
</evidence>
<evidence type="ECO:0000256" key="5">
    <source>
        <dbReference type="ARBA" id="ARBA00022759"/>
    </source>
</evidence>
<keyword evidence="3 10" id="KW-0540">Nuclease</keyword>
<dbReference type="GO" id="GO:0006309">
    <property type="term" value="P:apoptotic DNA fragmentation"/>
    <property type="evidence" value="ECO:0007669"/>
    <property type="project" value="TreeGrafter"/>
</dbReference>
<dbReference type="GO" id="GO:0005743">
    <property type="term" value="C:mitochondrial inner membrane"/>
    <property type="evidence" value="ECO:0007669"/>
    <property type="project" value="TreeGrafter"/>
</dbReference>
<evidence type="ECO:0000256" key="6">
    <source>
        <dbReference type="ARBA" id="ARBA00022801"/>
    </source>
</evidence>
<dbReference type="EMBL" id="CENE01000009">
    <property type="protein sequence ID" value="CEQ40789.1"/>
    <property type="molecule type" value="Genomic_DNA"/>
</dbReference>
<dbReference type="PROSITE" id="PS01070">
    <property type="entry name" value="NUCLEASE_NON_SPEC"/>
    <property type="match status" value="1"/>
</dbReference>
<evidence type="ECO:0000259" key="13">
    <source>
        <dbReference type="SMART" id="SM00477"/>
    </source>
</evidence>
<evidence type="ECO:0000256" key="8">
    <source>
        <dbReference type="PIRSR" id="PIRSR640255-1"/>
    </source>
</evidence>
<accession>A0A0D6ELD8</accession>
<dbReference type="InterPro" id="IPR044925">
    <property type="entry name" value="His-Me_finger_sf"/>
</dbReference>
<evidence type="ECO:0000313" key="15">
    <source>
        <dbReference type="EMBL" id="CEQ40789.1"/>
    </source>
</evidence>
<gene>
    <name evidence="15" type="primary">SPOSA6832_02422</name>
</gene>